<dbReference type="NCBIfam" id="TIGR03013">
    <property type="entry name" value="EpsB_2"/>
    <property type="match status" value="1"/>
</dbReference>
<feature type="domain" description="Bacterial sugar transferase" evidence="8">
    <location>
        <begin position="282"/>
        <end position="465"/>
    </location>
</feature>
<dbReference type="InterPro" id="IPR003362">
    <property type="entry name" value="Bact_transf"/>
</dbReference>
<dbReference type="EMBL" id="AKKU01000001">
    <property type="protein sequence ID" value="EIW90369.1"/>
    <property type="molecule type" value="Genomic_DNA"/>
</dbReference>
<feature type="transmembrane region" description="Helical" evidence="7">
    <location>
        <begin position="82"/>
        <end position="104"/>
    </location>
</feature>
<protein>
    <submittedName>
        <fullName evidence="9">Sugar transferase domain-containing protein</fullName>
    </submittedName>
</protein>
<gene>
    <name evidence="9" type="ORF">AGRI_00820</name>
</gene>
<dbReference type="Pfam" id="PF02397">
    <property type="entry name" value="Bac_transf"/>
    <property type="match status" value="1"/>
</dbReference>
<dbReference type="GO" id="GO:0016020">
    <property type="term" value="C:membrane"/>
    <property type="evidence" value="ECO:0007669"/>
    <property type="project" value="UniProtKB-SubCell"/>
</dbReference>
<evidence type="ECO:0000259" key="8">
    <source>
        <dbReference type="Pfam" id="PF02397"/>
    </source>
</evidence>
<keyword evidence="4 7" id="KW-0812">Transmembrane</keyword>
<dbReference type="InterPro" id="IPR017464">
    <property type="entry name" value="Sugar_tfrase_EpsB_2"/>
</dbReference>
<feature type="transmembrane region" description="Helical" evidence="7">
    <location>
        <begin position="110"/>
        <end position="132"/>
    </location>
</feature>
<proteinExistence type="inferred from homology"/>
<dbReference type="PATRIC" id="fig|1195246.3.peg.168"/>
<keyword evidence="10" id="KW-1185">Reference proteome</keyword>
<dbReference type="Gene3D" id="3.40.50.720">
    <property type="entry name" value="NAD(P)-binding Rossmann-like Domain"/>
    <property type="match status" value="1"/>
</dbReference>
<comment type="similarity">
    <text evidence="2">Belongs to the bacterial sugar transferase family.</text>
</comment>
<feature type="transmembrane region" description="Helical" evidence="7">
    <location>
        <begin position="282"/>
        <end position="303"/>
    </location>
</feature>
<evidence type="ECO:0000256" key="2">
    <source>
        <dbReference type="ARBA" id="ARBA00006464"/>
    </source>
</evidence>
<name>I9P668_9ALTE</name>
<evidence type="ECO:0000313" key="10">
    <source>
        <dbReference type="Proteomes" id="UP000035062"/>
    </source>
</evidence>
<sequence length="470" mass="53805">MLNKRNNRFKVSDTILLFGELSLILLACHLGYLAGTQLGLALTLNAEWQLGYVFVFTCGSMLSSLSLGLYDQKLRETNTGIIKRLVLTQLFNFALLELLVFNLSPQMSPGWLTLLLSSLLAVVLVAAFRALFQYHDISQLSRRRVLILGSGERAAIIEKRMRRTVDRRYFELVGFVHIPGDKPGYIPDEKLITLDFQNDLFTFAEENNIDQLVIACDERRNMLPVDLLFKCKTRGIDVTDILDFIESETGQIAVNLIYPSWVIYSNGLSISQRFRTSLDYRLNVILALITLLLAWPIMLITALCIYLEDGRKTGAPILYRQIRVGFDGKPFQIIKFRSMRQDAEKNGAQWATTNDSRVTKVGHFIRKYRIDELPQLFNVLKGEMGFVGPRPERPEFVSQLTKDIPYYAQRHNVRPGLTGWAQLKYPYGASAEDAMEKLKFDLYYIKHRSLLLDLTILIRTVEIVIFGKGR</sequence>
<comment type="caution">
    <text evidence="9">The sequence shown here is derived from an EMBL/GenBank/DDBJ whole genome shotgun (WGS) entry which is preliminary data.</text>
</comment>
<evidence type="ECO:0000256" key="7">
    <source>
        <dbReference type="SAM" id="Phobius"/>
    </source>
</evidence>
<dbReference type="AlphaFoldDB" id="I9P668"/>
<dbReference type="PANTHER" id="PTHR30576">
    <property type="entry name" value="COLANIC BIOSYNTHESIS UDP-GLUCOSE LIPID CARRIER TRANSFERASE"/>
    <property type="match status" value="1"/>
</dbReference>
<evidence type="ECO:0000313" key="9">
    <source>
        <dbReference type="EMBL" id="EIW90369.1"/>
    </source>
</evidence>
<reference evidence="9 10" key="1">
    <citation type="journal article" date="2012" name="J. Bacteriol.">
        <title>Genome Sequence of Pectin-Degrading Alishewanella agri, Isolated from Landfill Soil.</title>
        <authorList>
            <person name="Kim J."/>
            <person name="Jung J."/>
            <person name="Sung J.S."/>
            <person name="Chun J."/>
            <person name="Park W."/>
        </authorList>
    </citation>
    <scope>NUCLEOTIDE SEQUENCE [LARGE SCALE GENOMIC DNA]</scope>
    <source>
        <strain evidence="9 10">BL06</strain>
    </source>
</reference>
<evidence type="ECO:0000256" key="3">
    <source>
        <dbReference type="ARBA" id="ARBA00022679"/>
    </source>
</evidence>
<dbReference type="InterPro" id="IPR017475">
    <property type="entry name" value="EPS_sugar_tfrase"/>
</dbReference>
<keyword evidence="3 9" id="KW-0808">Transferase</keyword>
<comment type="subcellular location">
    <subcellularLocation>
        <location evidence="1">Membrane</location>
        <topology evidence="1">Multi-pass membrane protein</topology>
    </subcellularLocation>
</comment>
<keyword evidence="5 7" id="KW-1133">Transmembrane helix</keyword>
<keyword evidence="6 7" id="KW-0472">Membrane</keyword>
<dbReference type="NCBIfam" id="TIGR03025">
    <property type="entry name" value="EPS_sugtrans"/>
    <property type="match status" value="1"/>
</dbReference>
<feature type="transmembrane region" description="Helical" evidence="7">
    <location>
        <begin position="50"/>
        <end position="70"/>
    </location>
</feature>
<dbReference type="STRING" id="1195246.AGRI_00820"/>
<evidence type="ECO:0000256" key="1">
    <source>
        <dbReference type="ARBA" id="ARBA00004141"/>
    </source>
</evidence>
<feature type="transmembrane region" description="Helical" evidence="7">
    <location>
        <begin position="21"/>
        <end position="44"/>
    </location>
</feature>
<dbReference type="Pfam" id="PF13727">
    <property type="entry name" value="CoA_binding_3"/>
    <property type="match status" value="1"/>
</dbReference>
<organism evidence="9 10">
    <name type="scientific">Alishewanella agri BL06</name>
    <dbReference type="NCBI Taxonomy" id="1195246"/>
    <lineage>
        <taxon>Bacteria</taxon>
        <taxon>Pseudomonadati</taxon>
        <taxon>Pseudomonadota</taxon>
        <taxon>Gammaproteobacteria</taxon>
        <taxon>Alteromonadales</taxon>
        <taxon>Alteromonadaceae</taxon>
        <taxon>Alishewanella</taxon>
    </lineage>
</organism>
<evidence type="ECO:0000256" key="6">
    <source>
        <dbReference type="ARBA" id="ARBA00023136"/>
    </source>
</evidence>
<dbReference type="GO" id="GO:0009242">
    <property type="term" value="P:colanic acid biosynthetic process"/>
    <property type="evidence" value="ECO:0007669"/>
    <property type="project" value="TreeGrafter"/>
</dbReference>
<dbReference type="PANTHER" id="PTHR30576:SF21">
    <property type="entry name" value="UDP-GLUCOSE:UNDECAPRENYL-PHOSPHATE GLUCOSE-1-PHOSPHATE TRANSFERASE"/>
    <property type="match status" value="1"/>
</dbReference>
<evidence type="ECO:0000256" key="5">
    <source>
        <dbReference type="ARBA" id="ARBA00022989"/>
    </source>
</evidence>
<accession>I9P668</accession>
<dbReference type="eggNOG" id="COG2148">
    <property type="taxonomic scope" value="Bacteria"/>
</dbReference>
<dbReference type="RefSeq" id="WP_008983143.1">
    <property type="nucleotide sequence ID" value="NZ_AKKU01000001.1"/>
</dbReference>
<evidence type="ECO:0000256" key="4">
    <source>
        <dbReference type="ARBA" id="ARBA00022692"/>
    </source>
</evidence>
<dbReference type="GO" id="GO:0089702">
    <property type="term" value="F:undecaprenyl-phosphate glucose phosphotransferase activity"/>
    <property type="evidence" value="ECO:0007669"/>
    <property type="project" value="TreeGrafter"/>
</dbReference>
<dbReference type="Proteomes" id="UP000035062">
    <property type="component" value="Unassembled WGS sequence"/>
</dbReference>